<organism evidence="1 2">
    <name type="scientific">Arctium lappa</name>
    <name type="common">Greater burdock</name>
    <name type="synonym">Lappa major</name>
    <dbReference type="NCBI Taxonomy" id="4217"/>
    <lineage>
        <taxon>Eukaryota</taxon>
        <taxon>Viridiplantae</taxon>
        <taxon>Streptophyta</taxon>
        <taxon>Embryophyta</taxon>
        <taxon>Tracheophyta</taxon>
        <taxon>Spermatophyta</taxon>
        <taxon>Magnoliopsida</taxon>
        <taxon>eudicotyledons</taxon>
        <taxon>Gunneridae</taxon>
        <taxon>Pentapetalae</taxon>
        <taxon>asterids</taxon>
        <taxon>campanulids</taxon>
        <taxon>Asterales</taxon>
        <taxon>Asteraceae</taxon>
        <taxon>Carduoideae</taxon>
        <taxon>Cardueae</taxon>
        <taxon>Arctiinae</taxon>
        <taxon>Arctium</taxon>
    </lineage>
</organism>
<name>A0ACB8XNC0_ARCLA</name>
<dbReference type="EMBL" id="CM042062">
    <property type="protein sequence ID" value="KAI3669712.1"/>
    <property type="molecule type" value="Genomic_DNA"/>
</dbReference>
<accession>A0ACB8XNC0</accession>
<sequence length="781" mass="86719">MTDKGSSVTTNSRETNTNTFFTLLLFITPTPPFLLLYSISYHSPYFLQSIYQSKSTLQIITINFCKTKFECEMVFGWRRAFCTSVPPEADEATRDDHEDDDIDAKGNAAPKFANRFGFFNSSTPRLQSQRDPTPTLRCRTTVPAQSASVPVSPRLQCKTSNNNSPRLFQWSSNPSSPRSPSTFSLLKSNLRLSTTRCGLCLQSVKRGRGIAIFTAECSHSFHFPCIAGHVKKKGSLACPICGTMWKQMPLLSVNDQNQKLQFAEVEEERTKEKLATTLIGDVVEKKSKLRKQHSFRPDLKVYDDDEPLASLTPKARFNPIPESDENCDDEEDSIGEFQGFHIDGCSNSPVDIHARDVDVRLLPEAAVISSGRNHETYAIVLRAKAPATPEKTQGRAPIDLVTVVDVSGKMSNEKLQMMKRAMRLIISSLSSSDRLSIVAFSSYSKRLLPLRRMTTTGQRAARRIVEAMVVLEGSSNSNDAVKKAAKVLEDRREKNTVATIVLLSNVPDQPSCVSSTRYSQSHLDVAVHTVKLAVIDDHAFAKSIGSLLNVAVHDMKLQLGFAAGSAPAEITAVYAYSPRPVALGSGTVRIGELCANEERELLIELKVPATAVGTHKVLSVRCSYRESISQEVIYCKEHALVVPRPHTVRSSAFTIQRLRNLFVTTRALAESRRLTARNDLIGAYHMLISARALVHQTSSASTNEFMISLEAELNELQRRRQSEAETQAGRGRVEMAAYVDEKELLTPTSAWRVAEKLAKVAIMRKSLNRVSDLHGFEDARF</sequence>
<keyword evidence="2" id="KW-1185">Reference proteome</keyword>
<comment type="caution">
    <text evidence="1">The sequence shown here is derived from an EMBL/GenBank/DDBJ whole genome shotgun (WGS) entry which is preliminary data.</text>
</comment>
<proteinExistence type="predicted"/>
<protein>
    <submittedName>
        <fullName evidence="1">Uncharacterized protein</fullName>
    </submittedName>
</protein>
<evidence type="ECO:0000313" key="1">
    <source>
        <dbReference type="EMBL" id="KAI3669712.1"/>
    </source>
</evidence>
<dbReference type="Proteomes" id="UP001055879">
    <property type="component" value="Linkage Group LG16"/>
</dbReference>
<evidence type="ECO:0000313" key="2">
    <source>
        <dbReference type="Proteomes" id="UP001055879"/>
    </source>
</evidence>
<reference evidence="1 2" key="2">
    <citation type="journal article" date="2022" name="Mol. Ecol. Resour.">
        <title>The genomes of chicory, endive, great burdock and yacon provide insights into Asteraceae paleo-polyploidization history and plant inulin production.</title>
        <authorList>
            <person name="Fan W."/>
            <person name="Wang S."/>
            <person name="Wang H."/>
            <person name="Wang A."/>
            <person name="Jiang F."/>
            <person name="Liu H."/>
            <person name="Zhao H."/>
            <person name="Xu D."/>
            <person name="Zhang Y."/>
        </authorList>
    </citation>
    <scope>NUCLEOTIDE SEQUENCE [LARGE SCALE GENOMIC DNA]</scope>
    <source>
        <strain evidence="2">cv. Niubang</strain>
    </source>
</reference>
<gene>
    <name evidence="1" type="ORF">L6452_41066</name>
</gene>
<reference evidence="2" key="1">
    <citation type="journal article" date="2022" name="Mol. Ecol. Resour.">
        <title>The genomes of chicory, endive, great burdock and yacon provide insights into Asteraceae palaeo-polyploidization history and plant inulin production.</title>
        <authorList>
            <person name="Fan W."/>
            <person name="Wang S."/>
            <person name="Wang H."/>
            <person name="Wang A."/>
            <person name="Jiang F."/>
            <person name="Liu H."/>
            <person name="Zhao H."/>
            <person name="Xu D."/>
            <person name="Zhang Y."/>
        </authorList>
    </citation>
    <scope>NUCLEOTIDE SEQUENCE [LARGE SCALE GENOMIC DNA]</scope>
    <source>
        <strain evidence="2">cv. Niubang</strain>
    </source>
</reference>